<sequence>MSPRDDRAKARALLAEQRDAVVKEPRSKRSREESGANTAQEDERGAKRVKHDRASEFTGRGKSLSSRHPGSDTNRSQMTSLCSLRKLCGMRSHSPQRPPRDRIRSLQTRRLASHRRRPGRSQRLGMIRVTLRRTTPPSVMVSTVPSPQTPPHPVPNMKARFPPMALCACSKTTMPLPAIGTCR</sequence>
<dbReference type="Proteomes" id="UP000799324">
    <property type="component" value="Unassembled WGS sequence"/>
</dbReference>
<dbReference type="EMBL" id="MU004482">
    <property type="protein sequence ID" value="KAF2649696.1"/>
    <property type="molecule type" value="Genomic_DNA"/>
</dbReference>
<feature type="compositionally biased region" description="Polar residues" evidence="1">
    <location>
        <begin position="63"/>
        <end position="77"/>
    </location>
</feature>
<keyword evidence="3" id="KW-1185">Reference proteome</keyword>
<feature type="region of interest" description="Disordered" evidence="1">
    <location>
        <begin position="1"/>
        <end position="77"/>
    </location>
</feature>
<proteinExistence type="predicted"/>
<evidence type="ECO:0000256" key="1">
    <source>
        <dbReference type="SAM" id="MobiDB-lite"/>
    </source>
</evidence>
<feature type="compositionally biased region" description="Basic residues" evidence="1">
    <location>
        <begin position="111"/>
        <end position="120"/>
    </location>
</feature>
<protein>
    <submittedName>
        <fullName evidence="2">Uncharacterized protein</fullName>
    </submittedName>
</protein>
<evidence type="ECO:0000313" key="2">
    <source>
        <dbReference type="EMBL" id="KAF2649696.1"/>
    </source>
</evidence>
<organism evidence="2 3">
    <name type="scientific">Lophiostoma macrostomum CBS 122681</name>
    <dbReference type="NCBI Taxonomy" id="1314788"/>
    <lineage>
        <taxon>Eukaryota</taxon>
        <taxon>Fungi</taxon>
        <taxon>Dikarya</taxon>
        <taxon>Ascomycota</taxon>
        <taxon>Pezizomycotina</taxon>
        <taxon>Dothideomycetes</taxon>
        <taxon>Pleosporomycetidae</taxon>
        <taxon>Pleosporales</taxon>
        <taxon>Lophiostomataceae</taxon>
        <taxon>Lophiostoma</taxon>
    </lineage>
</organism>
<feature type="region of interest" description="Disordered" evidence="1">
    <location>
        <begin position="89"/>
        <end position="122"/>
    </location>
</feature>
<accession>A0A6A6SPB0</accession>
<evidence type="ECO:0000313" key="3">
    <source>
        <dbReference type="Proteomes" id="UP000799324"/>
    </source>
</evidence>
<name>A0A6A6SPB0_9PLEO</name>
<dbReference type="AlphaFoldDB" id="A0A6A6SPB0"/>
<gene>
    <name evidence="2" type="ORF">K491DRAFT_172633</name>
</gene>
<feature type="compositionally biased region" description="Basic and acidic residues" evidence="1">
    <location>
        <begin position="16"/>
        <end position="34"/>
    </location>
</feature>
<reference evidence="2" key="1">
    <citation type="journal article" date="2020" name="Stud. Mycol.">
        <title>101 Dothideomycetes genomes: a test case for predicting lifestyles and emergence of pathogens.</title>
        <authorList>
            <person name="Haridas S."/>
            <person name="Albert R."/>
            <person name="Binder M."/>
            <person name="Bloem J."/>
            <person name="Labutti K."/>
            <person name="Salamov A."/>
            <person name="Andreopoulos B."/>
            <person name="Baker S."/>
            <person name="Barry K."/>
            <person name="Bills G."/>
            <person name="Bluhm B."/>
            <person name="Cannon C."/>
            <person name="Castanera R."/>
            <person name="Culley D."/>
            <person name="Daum C."/>
            <person name="Ezra D."/>
            <person name="Gonzalez J."/>
            <person name="Henrissat B."/>
            <person name="Kuo A."/>
            <person name="Liang C."/>
            <person name="Lipzen A."/>
            <person name="Lutzoni F."/>
            <person name="Magnuson J."/>
            <person name="Mondo S."/>
            <person name="Nolan M."/>
            <person name="Ohm R."/>
            <person name="Pangilinan J."/>
            <person name="Park H.-J."/>
            <person name="Ramirez L."/>
            <person name="Alfaro M."/>
            <person name="Sun H."/>
            <person name="Tritt A."/>
            <person name="Yoshinaga Y."/>
            <person name="Zwiers L.-H."/>
            <person name="Turgeon B."/>
            <person name="Goodwin S."/>
            <person name="Spatafora J."/>
            <person name="Crous P."/>
            <person name="Grigoriev I."/>
        </authorList>
    </citation>
    <scope>NUCLEOTIDE SEQUENCE</scope>
    <source>
        <strain evidence="2">CBS 122681</strain>
    </source>
</reference>